<gene>
    <name evidence="2" type="ORF">MYCGRDRAFT_111307</name>
</gene>
<dbReference type="InParanoid" id="F9XNC3"/>
<proteinExistence type="predicted"/>
<dbReference type="RefSeq" id="XP_003848564.1">
    <property type="nucleotide sequence ID" value="XM_003848516.1"/>
</dbReference>
<feature type="compositionally biased region" description="Polar residues" evidence="1">
    <location>
        <begin position="135"/>
        <end position="153"/>
    </location>
</feature>
<protein>
    <submittedName>
        <fullName evidence="2">Uncharacterized protein</fullName>
    </submittedName>
</protein>
<dbReference type="Gene3D" id="2.40.70.10">
    <property type="entry name" value="Acid Proteases"/>
    <property type="match status" value="1"/>
</dbReference>
<dbReference type="InterPro" id="IPR021109">
    <property type="entry name" value="Peptidase_aspartic_dom_sf"/>
</dbReference>
<feature type="compositionally biased region" description="Pro residues" evidence="1">
    <location>
        <begin position="509"/>
        <end position="523"/>
    </location>
</feature>
<feature type="region of interest" description="Disordered" evidence="1">
    <location>
        <begin position="39"/>
        <end position="63"/>
    </location>
</feature>
<dbReference type="EMBL" id="CM001206">
    <property type="protein sequence ID" value="EGP83540.1"/>
    <property type="molecule type" value="Genomic_DNA"/>
</dbReference>
<evidence type="ECO:0000313" key="2">
    <source>
        <dbReference type="EMBL" id="EGP83540.1"/>
    </source>
</evidence>
<accession>F9XNC3</accession>
<sequence length="857" mass="95337">MTHEEAAAYWHRKFLRQEEAAQQAAEEAELYCERLLAEVRSGKSKEQRTAQSSSGSNQRANDPTGFEIFSREMLKMQQMIVNALTGPSSSAQQPNQTEGVNRPELRRQQTTAQGNIQDPVVQPTGHSFQGPGPSAQINGAQTSAGNHVQQPSGRNFYRRGPSAQMTAAQMASINYVNQPTGQNFSRPDPAVQLNERAEQAWPAPPVANPGFVAEPQFFDQGIDVGPEGPGALVTRNYYSNSQIGSFRPDSIGFFDPHLSEEVYGKGASVHYKGVTYFRDVFAFTGRLKIVIKTQQCTADGYRALLREGPGIINWTNKLESSFRVPVSRAMSDLEHEKYTIADVKNGRTPSDYVLAMFRKAYQAGYKQDSEQDEHLILTLAWNHIADELRINVPMLRFQVTDQMTFISAMEASNVSWEGIFRKYAPQAYPAQLQQLTITQGPARVPVNFGAEHEVTAESEWQHMMGFTSGGTDLQTLEPQDLTAYDQSEDTFTSNGASEHHPPKNIDTASPPPTTASTPKPPFVPSIKTQAPYLDFANSFTEDQHEPIRVLASQVRTALYSAPAGEGSQEQGHKDAGLDIVPCSARIPVGEDAPFNFRHYNIVEAMCKLSLDGELRRICLDTGNMVSMVNRAWLVDALGETDFQRLRKPLIFTSLGGDKLNDTWRLLPMYFLSYRNGTPVLLLIEWPVQVVEDCPHNILLGMDVMAPAGFYIDLRNREVLLRENANAVMPISVTPRSKQKAIQMVRSIAPVTLPPFTKTYVRVSMKQLLQPARDYEFFPMTPTNDAAYLRQGARVSGHIIDADFHSVEVSNPTDKPIYIPAKMRLGTVQELEIDGIMPVSKSAPPTQDLTPGGYSREW</sequence>
<keyword evidence="3" id="KW-1185">Reference proteome</keyword>
<dbReference type="AlphaFoldDB" id="F9XNC3"/>
<dbReference type="Proteomes" id="UP000008062">
    <property type="component" value="Chromosome 11"/>
</dbReference>
<dbReference type="HOGENOM" id="CLU_333509_0_0_1"/>
<feature type="compositionally biased region" description="Polar residues" evidence="1">
    <location>
        <begin position="49"/>
        <end position="61"/>
    </location>
</feature>
<dbReference type="STRING" id="336722.F9XNC3"/>
<feature type="compositionally biased region" description="Basic and acidic residues" evidence="1">
    <location>
        <begin position="39"/>
        <end position="48"/>
    </location>
</feature>
<reference evidence="2 3" key="1">
    <citation type="journal article" date="2011" name="PLoS Genet.">
        <title>Finished genome of the fungal wheat pathogen Mycosphaerella graminicola reveals dispensome structure, chromosome plasticity, and stealth pathogenesis.</title>
        <authorList>
            <person name="Goodwin S.B."/>
            <person name="Ben M'barek S."/>
            <person name="Dhillon B."/>
            <person name="Wittenberg A.H.J."/>
            <person name="Crane C.F."/>
            <person name="Hane J.K."/>
            <person name="Foster A.J."/>
            <person name="Van der Lee T.A.J."/>
            <person name="Grimwood J."/>
            <person name="Aerts A."/>
            <person name="Antoniw J."/>
            <person name="Bailey A."/>
            <person name="Bluhm B."/>
            <person name="Bowler J."/>
            <person name="Bristow J."/>
            <person name="van der Burgt A."/>
            <person name="Canto-Canche B."/>
            <person name="Churchill A.C.L."/>
            <person name="Conde-Ferraez L."/>
            <person name="Cools H.J."/>
            <person name="Coutinho P.M."/>
            <person name="Csukai M."/>
            <person name="Dehal P."/>
            <person name="De Wit P."/>
            <person name="Donzelli B."/>
            <person name="van de Geest H.C."/>
            <person name="van Ham R.C.H.J."/>
            <person name="Hammond-Kosack K.E."/>
            <person name="Henrissat B."/>
            <person name="Kilian A."/>
            <person name="Kobayashi A.K."/>
            <person name="Koopmann E."/>
            <person name="Kourmpetis Y."/>
            <person name="Kuzniar A."/>
            <person name="Lindquist E."/>
            <person name="Lombard V."/>
            <person name="Maliepaard C."/>
            <person name="Martins N."/>
            <person name="Mehrabi R."/>
            <person name="Nap J.P.H."/>
            <person name="Ponomarenko A."/>
            <person name="Rudd J.J."/>
            <person name="Salamov A."/>
            <person name="Schmutz J."/>
            <person name="Schouten H.J."/>
            <person name="Shapiro H."/>
            <person name="Stergiopoulos I."/>
            <person name="Torriani S.F.F."/>
            <person name="Tu H."/>
            <person name="de Vries R.P."/>
            <person name="Waalwijk C."/>
            <person name="Ware S.B."/>
            <person name="Wiebenga A."/>
            <person name="Zwiers L.-H."/>
            <person name="Oliver R.P."/>
            <person name="Grigoriev I.V."/>
            <person name="Kema G.H.J."/>
        </authorList>
    </citation>
    <scope>NUCLEOTIDE SEQUENCE [LARGE SCALE GENOMIC DNA]</scope>
    <source>
        <strain evidence="3">CBS 115943 / IPO323</strain>
    </source>
</reference>
<dbReference type="eggNOG" id="ENOG502T1T9">
    <property type="taxonomic scope" value="Eukaryota"/>
</dbReference>
<evidence type="ECO:0000313" key="3">
    <source>
        <dbReference type="Proteomes" id="UP000008062"/>
    </source>
</evidence>
<feature type="region of interest" description="Disordered" evidence="1">
    <location>
        <begin position="838"/>
        <end position="857"/>
    </location>
</feature>
<feature type="region of interest" description="Disordered" evidence="1">
    <location>
        <begin position="487"/>
        <end position="526"/>
    </location>
</feature>
<feature type="region of interest" description="Disordered" evidence="1">
    <location>
        <begin position="113"/>
        <end position="164"/>
    </location>
</feature>
<name>F9XNC3_ZYMTI</name>
<dbReference type="GeneID" id="13396494"/>
<dbReference type="KEGG" id="ztr:MYCGRDRAFT_111307"/>
<evidence type="ECO:0000256" key="1">
    <source>
        <dbReference type="SAM" id="MobiDB-lite"/>
    </source>
</evidence>
<dbReference type="OrthoDB" id="4336528at2759"/>
<organism evidence="2 3">
    <name type="scientific">Zymoseptoria tritici (strain CBS 115943 / IPO323)</name>
    <name type="common">Speckled leaf blotch fungus</name>
    <name type="synonym">Septoria tritici</name>
    <dbReference type="NCBI Taxonomy" id="336722"/>
    <lineage>
        <taxon>Eukaryota</taxon>
        <taxon>Fungi</taxon>
        <taxon>Dikarya</taxon>
        <taxon>Ascomycota</taxon>
        <taxon>Pezizomycotina</taxon>
        <taxon>Dothideomycetes</taxon>
        <taxon>Dothideomycetidae</taxon>
        <taxon>Mycosphaerellales</taxon>
        <taxon>Mycosphaerellaceae</taxon>
        <taxon>Zymoseptoria</taxon>
    </lineage>
</organism>